<dbReference type="AlphaFoldDB" id="A0A171KWX2"/>
<dbReference type="EMBL" id="LBNE01000001">
    <property type="protein sequence ID" value="KKO73389.1"/>
    <property type="molecule type" value="Genomic_DNA"/>
</dbReference>
<reference evidence="2 3" key="1">
    <citation type="submission" date="2015-04" db="EMBL/GenBank/DDBJ databases">
        <title>Genome sequence of Kerstersia gyiorum CG1.</title>
        <authorList>
            <person name="Greninger A.L."/>
            <person name="Kozyreva V."/>
            <person name="Chaturvedi V."/>
        </authorList>
    </citation>
    <scope>NUCLEOTIDE SEQUENCE [LARGE SCALE GENOMIC DNA]</scope>
    <source>
        <strain evidence="2 3">CG1</strain>
    </source>
</reference>
<dbReference type="Gene3D" id="3.10.20.10">
    <property type="match status" value="2"/>
</dbReference>
<dbReference type="Pfam" id="PF07566">
    <property type="entry name" value="DUF1543"/>
    <property type="match status" value="2"/>
</dbReference>
<comment type="caution">
    <text evidence="2">The sequence shown here is derived from an EMBL/GenBank/DDBJ whole genome shotgun (WGS) entry which is preliminary data.</text>
</comment>
<protein>
    <recommendedName>
        <fullName evidence="1">DUF1543 domain-containing protein</fullName>
    </recommendedName>
</protein>
<evidence type="ECO:0000259" key="1">
    <source>
        <dbReference type="Pfam" id="PF07566"/>
    </source>
</evidence>
<dbReference type="InterPro" id="IPR011440">
    <property type="entry name" value="DUF1543"/>
</dbReference>
<sequence>MFYIGGNAGRSNIEVHDIQFAAVDRPEAAWPLLRQAWFGDPDKIHVDGYSVIEWADGHDVRLLPAPPAAAQVRLFFVNVGGYRADTLAEQHEYGLFVAPDAATAKRRALERLLPGIGHQHRDNLKDVDDCLMLNELGGWHIHLNVNPDGREAEPAWQGYQPIGVPARTAG</sequence>
<name>A0A171KWX2_9BURK</name>
<keyword evidence="3" id="KW-1185">Reference proteome</keyword>
<evidence type="ECO:0000313" key="2">
    <source>
        <dbReference type="EMBL" id="KKO73389.1"/>
    </source>
</evidence>
<dbReference type="PATRIC" id="fig|206506.3.peg.73"/>
<evidence type="ECO:0000313" key="3">
    <source>
        <dbReference type="Proteomes" id="UP000078084"/>
    </source>
</evidence>
<feature type="domain" description="DUF1543" evidence="1">
    <location>
        <begin position="11"/>
        <end position="62"/>
    </location>
</feature>
<dbReference type="STRING" id="206506.AAV32_00240"/>
<accession>A0A171KWX2</accession>
<dbReference type="Proteomes" id="UP000078084">
    <property type="component" value="Unassembled WGS sequence"/>
</dbReference>
<feature type="domain" description="DUF1543" evidence="1">
    <location>
        <begin position="87"/>
        <end position="130"/>
    </location>
</feature>
<dbReference type="OrthoDB" id="850243at2"/>
<gene>
    <name evidence="2" type="ORF">AAV32_00240</name>
</gene>
<organism evidence="2 3">
    <name type="scientific">Kerstersia gyiorum</name>
    <dbReference type="NCBI Taxonomy" id="206506"/>
    <lineage>
        <taxon>Bacteria</taxon>
        <taxon>Pseudomonadati</taxon>
        <taxon>Pseudomonadota</taxon>
        <taxon>Betaproteobacteria</taxon>
        <taxon>Burkholderiales</taxon>
        <taxon>Alcaligenaceae</taxon>
        <taxon>Kerstersia</taxon>
    </lineage>
</organism>
<proteinExistence type="predicted"/>